<dbReference type="Pfam" id="PF14467">
    <property type="entry name" value="DUF4426"/>
    <property type="match status" value="1"/>
</dbReference>
<dbReference type="InterPro" id="IPR025218">
    <property type="entry name" value="DUF4426"/>
</dbReference>
<keyword evidence="3" id="KW-1185">Reference proteome</keyword>
<organism evidence="2 3">
    <name type="scientific">Natronocella acetinitrilica</name>
    <dbReference type="NCBI Taxonomy" id="414046"/>
    <lineage>
        <taxon>Bacteria</taxon>
        <taxon>Pseudomonadati</taxon>
        <taxon>Pseudomonadota</taxon>
        <taxon>Gammaproteobacteria</taxon>
        <taxon>Chromatiales</taxon>
        <taxon>Ectothiorhodospiraceae</taxon>
        <taxon>Natronocella</taxon>
    </lineage>
</organism>
<evidence type="ECO:0000259" key="1">
    <source>
        <dbReference type="Pfam" id="PF14467"/>
    </source>
</evidence>
<name>A0AAE3KB56_9GAMM</name>
<protein>
    <recommendedName>
        <fullName evidence="1">DUF4426 domain-containing protein</fullName>
    </recommendedName>
</protein>
<dbReference type="Gene3D" id="2.60.40.3340">
    <property type="entry name" value="Domain of unknown function DUF4426"/>
    <property type="match status" value="1"/>
</dbReference>
<proteinExistence type="predicted"/>
<feature type="domain" description="DUF4426" evidence="1">
    <location>
        <begin position="33"/>
        <end position="149"/>
    </location>
</feature>
<gene>
    <name evidence="2" type="ORF">J2T57_002303</name>
</gene>
<dbReference type="Proteomes" id="UP001205843">
    <property type="component" value="Unassembled WGS sequence"/>
</dbReference>
<reference evidence="2" key="1">
    <citation type="submission" date="2022-03" db="EMBL/GenBank/DDBJ databases">
        <title>Genomic Encyclopedia of Type Strains, Phase III (KMG-III): the genomes of soil and plant-associated and newly described type strains.</title>
        <authorList>
            <person name="Whitman W."/>
        </authorList>
    </citation>
    <scope>NUCLEOTIDE SEQUENCE</scope>
    <source>
        <strain evidence="2">ANL 6-2</strain>
    </source>
</reference>
<comment type="caution">
    <text evidence="2">The sequence shown here is derived from an EMBL/GenBank/DDBJ whole genome shotgun (WGS) entry which is preliminary data.</text>
</comment>
<accession>A0AAE3KB56</accession>
<evidence type="ECO:0000313" key="2">
    <source>
        <dbReference type="EMBL" id="MCP1675155.1"/>
    </source>
</evidence>
<sequence>MQLARLSLPALTPLLILALAIPGGLGATGSGAEQHGKFEINYSAMPTTRLPEQVAQNYNIPQSQVQGLILVSVLDDGTPVRATVRGHARTENDESLELSFRRIDTGGRISHIAIVRIEDEKKLRFDLNVRPQMHDDVYEINFEETFYID</sequence>
<dbReference type="AlphaFoldDB" id="A0AAE3KB56"/>
<dbReference type="EMBL" id="JALJXV010000005">
    <property type="protein sequence ID" value="MCP1675155.1"/>
    <property type="molecule type" value="Genomic_DNA"/>
</dbReference>
<evidence type="ECO:0000313" key="3">
    <source>
        <dbReference type="Proteomes" id="UP001205843"/>
    </source>
</evidence>
<dbReference type="RefSeq" id="WP_253478175.1">
    <property type="nucleotide sequence ID" value="NZ_JALJXV010000005.1"/>
</dbReference>